<evidence type="ECO:0000313" key="2">
    <source>
        <dbReference type="Proteomes" id="UP001165960"/>
    </source>
</evidence>
<evidence type="ECO:0000313" key="1">
    <source>
        <dbReference type="EMBL" id="KAJ9084188.1"/>
    </source>
</evidence>
<name>A0ACC2UAZ0_9FUNG</name>
<dbReference type="Proteomes" id="UP001165960">
    <property type="component" value="Unassembled WGS sequence"/>
</dbReference>
<organism evidence="1 2">
    <name type="scientific">Entomophthora muscae</name>
    <dbReference type="NCBI Taxonomy" id="34485"/>
    <lineage>
        <taxon>Eukaryota</taxon>
        <taxon>Fungi</taxon>
        <taxon>Fungi incertae sedis</taxon>
        <taxon>Zoopagomycota</taxon>
        <taxon>Entomophthoromycotina</taxon>
        <taxon>Entomophthoromycetes</taxon>
        <taxon>Entomophthorales</taxon>
        <taxon>Entomophthoraceae</taxon>
        <taxon>Entomophthora</taxon>
    </lineage>
</organism>
<proteinExistence type="predicted"/>
<comment type="caution">
    <text evidence="1">The sequence shown here is derived from an EMBL/GenBank/DDBJ whole genome shotgun (WGS) entry which is preliminary data.</text>
</comment>
<dbReference type="EMBL" id="QTSX02000872">
    <property type="protein sequence ID" value="KAJ9084188.1"/>
    <property type="molecule type" value="Genomic_DNA"/>
</dbReference>
<keyword evidence="2" id="KW-1185">Reference proteome</keyword>
<gene>
    <name evidence="1" type="ORF">DSO57_1027039</name>
</gene>
<reference evidence="1" key="1">
    <citation type="submission" date="2022-04" db="EMBL/GenBank/DDBJ databases">
        <title>Genome of the entomopathogenic fungus Entomophthora muscae.</title>
        <authorList>
            <person name="Elya C."/>
            <person name="Lovett B.R."/>
            <person name="Lee E."/>
            <person name="Macias A.M."/>
            <person name="Hajek A.E."/>
            <person name="De Bivort B.L."/>
            <person name="Kasson M.T."/>
            <person name="De Fine Licht H.H."/>
            <person name="Stajich J.E."/>
        </authorList>
    </citation>
    <scope>NUCLEOTIDE SEQUENCE</scope>
    <source>
        <strain evidence="1">Berkeley</strain>
    </source>
</reference>
<protein>
    <submittedName>
        <fullName evidence="1">Uncharacterized protein</fullName>
    </submittedName>
</protein>
<accession>A0ACC2UAZ0</accession>
<sequence length="51" mass="5333">MPPKATSKKPSAPSTPAAPSEKVGKKVGAVLGKKRTTKRAETFSISHLSRS</sequence>